<dbReference type="EMBL" id="CP044016">
    <property type="protein sequence ID" value="QES88212.1"/>
    <property type="molecule type" value="Genomic_DNA"/>
</dbReference>
<evidence type="ECO:0000256" key="4">
    <source>
        <dbReference type="ARBA" id="ARBA00022723"/>
    </source>
</evidence>
<proteinExistence type="predicted"/>
<dbReference type="OrthoDB" id="9789468at2"/>
<keyword evidence="12" id="KW-1185">Reference proteome</keyword>
<dbReference type="Pfam" id="PF00970">
    <property type="entry name" value="FAD_binding_6"/>
    <property type="match status" value="1"/>
</dbReference>
<keyword evidence="5" id="KW-0274">FAD</keyword>
<dbReference type="InterPro" id="IPR008333">
    <property type="entry name" value="Cbr1-like_FAD-bd_dom"/>
</dbReference>
<dbReference type="InterPro" id="IPR050415">
    <property type="entry name" value="MRET"/>
</dbReference>
<evidence type="ECO:0000256" key="6">
    <source>
        <dbReference type="ARBA" id="ARBA00023002"/>
    </source>
</evidence>
<dbReference type="InterPro" id="IPR036010">
    <property type="entry name" value="2Fe-2S_ferredoxin-like_sf"/>
</dbReference>
<dbReference type="InterPro" id="IPR001433">
    <property type="entry name" value="OxRdtase_FAD/NAD-bd"/>
</dbReference>
<evidence type="ECO:0000256" key="2">
    <source>
        <dbReference type="ARBA" id="ARBA00022630"/>
    </source>
</evidence>
<keyword evidence="4" id="KW-0479">Metal-binding</keyword>
<keyword evidence="2" id="KW-0285">Flavoprotein</keyword>
<keyword evidence="7" id="KW-0408">Iron</keyword>
<dbReference type="Gene3D" id="3.10.20.30">
    <property type="match status" value="1"/>
</dbReference>
<dbReference type="InterPro" id="IPR017927">
    <property type="entry name" value="FAD-bd_FR_type"/>
</dbReference>
<dbReference type="GO" id="GO:0050660">
    <property type="term" value="F:flavin adenine dinucleotide binding"/>
    <property type="evidence" value="ECO:0007669"/>
    <property type="project" value="TreeGrafter"/>
</dbReference>
<evidence type="ECO:0000256" key="7">
    <source>
        <dbReference type="ARBA" id="ARBA00023004"/>
    </source>
</evidence>
<gene>
    <name evidence="11" type="ORF">E0W69_005860</name>
</gene>
<sequence>MYSLKVTHIIPEVNDNLIFLLENVDRQKIPFKAGQFITLLFQFNGKEVRRSYSLVNSPYLDEPITIAVKAVENGLISQHLHHKIAVEDIVQCNTPQGQCIYVPELEKGKTIFLFAAGIGITPLFSIMKTALTQDPSAKVYLIYSNSSIEKTPFLADLKDWESKYHDQLTIIWIFSSSKNLSKAHLNRDYLLDIIASYAPKNKDDAIFYTCGPIIYMDLCKFVLLGAGYDSASIRKETFLLPEDEMDEDDTTEKVIDKNTYNIELRFEGKIYHLDIPYDHSILDVALKNKIALPYSCRSGMCSTCVSNCISGNVRMDYNEILTEDEIVNGRILICTGHPTQDKTIIEV</sequence>
<evidence type="ECO:0000259" key="9">
    <source>
        <dbReference type="PROSITE" id="PS51085"/>
    </source>
</evidence>
<dbReference type="GO" id="GO:0051537">
    <property type="term" value="F:2 iron, 2 sulfur cluster binding"/>
    <property type="evidence" value="ECO:0007669"/>
    <property type="project" value="UniProtKB-KW"/>
</dbReference>
<dbReference type="InterPro" id="IPR006058">
    <property type="entry name" value="2Fe2S_fd_BS"/>
</dbReference>
<dbReference type="PROSITE" id="PS00197">
    <property type="entry name" value="2FE2S_FER_1"/>
    <property type="match status" value="1"/>
</dbReference>
<dbReference type="PANTHER" id="PTHR47354:SF8">
    <property type="entry name" value="1,2-PHENYLACETYL-COA EPOXIDASE, SUBUNIT E"/>
    <property type="match status" value="1"/>
</dbReference>
<dbReference type="KEGG" id="arac:E0W69_005860"/>
<dbReference type="Gene3D" id="2.40.30.10">
    <property type="entry name" value="Translation factors"/>
    <property type="match status" value="1"/>
</dbReference>
<dbReference type="AlphaFoldDB" id="A0A5P2G314"/>
<dbReference type="GO" id="GO:0016491">
    <property type="term" value="F:oxidoreductase activity"/>
    <property type="evidence" value="ECO:0007669"/>
    <property type="project" value="UniProtKB-KW"/>
</dbReference>
<evidence type="ECO:0000256" key="8">
    <source>
        <dbReference type="ARBA" id="ARBA00023014"/>
    </source>
</evidence>
<dbReference type="CDD" id="cd00207">
    <property type="entry name" value="fer2"/>
    <property type="match status" value="1"/>
</dbReference>
<dbReference type="RefSeq" id="WP_131329099.1">
    <property type="nucleotide sequence ID" value="NZ_CP044016.1"/>
</dbReference>
<evidence type="ECO:0000313" key="11">
    <source>
        <dbReference type="EMBL" id="QES88212.1"/>
    </source>
</evidence>
<accession>A0A5P2G314</accession>
<dbReference type="PANTHER" id="PTHR47354">
    <property type="entry name" value="NADH OXIDOREDUCTASE HCR"/>
    <property type="match status" value="1"/>
</dbReference>
<evidence type="ECO:0000313" key="12">
    <source>
        <dbReference type="Proteomes" id="UP000292424"/>
    </source>
</evidence>
<dbReference type="PROSITE" id="PS51384">
    <property type="entry name" value="FAD_FR"/>
    <property type="match status" value="1"/>
</dbReference>
<organism evidence="11 12">
    <name type="scientific">Rhizosphaericola mali</name>
    <dbReference type="NCBI Taxonomy" id="2545455"/>
    <lineage>
        <taxon>Bacteria</taxon>
        <taxon>Pseudomonadati</taxon>
        <taxon>Bacteroidota</taxon>
        <taxon>Chitinophagia</taxon>
        <taxon>Chitinophagales</taxon>
        <taxon>Chitinophagaceae</taxon>
        <taxon>Rhizosphaericola</taxon>
    </lineage>
</organism>
<protein>
    <submittedName>
        <fullName evidence="11">2Fe-2S iron-sulfur cluster binding domain-containing protein</fullName>
    </submittedName>
</protein>
<name>A0A5P2G314_9BACT</name>
<dbReference type="InterPro" id="IPR039261">
    <property type="entry name" value="FNR_nucleotide-bd"/>
</dbReference>
<dbReference type="InterPro" id="IPR001041">
    <property type="entry name" value="2Fe-2S_ferredoxin-type"/>
</dbReference>
<keyword evidence="8" id="KW-0411">Iron-sulfur</keyword>
<dbReference type="SUPFAM" id="SSF52343">
    <property type="entry name" value="Ferredoxin reductase-like, C-terminal NADP-linked domain"/>
    <property type="match status" value="1"/>
</dbReference>
<comment type="cofactor">
    <cofactor evidence="1">
        <name>FAD</name>
        <dbReference type="ChEBI" id="CHEBI:57692"/>
    </cofactor>
</comment>
<dbReference type="Pfam" id="PF00175">
    <property type="entry name" value="NAD_binding_1"/>
    <property type="match status" value="1"/>
</dbReference>
<evidence type="ECO:0000256" key="3">
    <source>
        <dbReference type="ARBA" id="ARBA00022714"/>
    </source>
</evidence>
<dbReference type="InterPro" id="IPR017938">
    <property type="entry name" value="Riboflavin_synthase-like_b-brl"/>
</dbReference>
<evidence type="ECO:0000256" key="1">
    <source>
        <dbReference type="ARBA" id="ARBA00001974"/>
    </source>
</evidence>
<evidence type="ECO:0000259" key="10">
    <source>
        <dbReference type="PROSITE" id="PS51384"/>
    </source>
</evidence>
<feature type="domain" description="FAD-binding FR-type" evidence="10">
    <location>
        <begin position="1"/>
        <end position="102"/>
    </location>
</feature>
<keyword evidence="6" id="KW-0560">Oxidoreductase</keyword>
<dbReference type="InterPro" id="IPR012675">
    <property type="entry name" value="Beta-grasp_dom_sf"/>
</dbReference>
<feature type="domain" description="2Fe-2S ferredoxin-type" evidence="9">
    <location>
        <begin position="260"/>
        <end position="347"/>
    </location>
</feature>
<dbReference type="Gene3D" id="3.40.50.80">
    <property type="entry name" value="Nucleotide-binding domain of ferredoxin-NADP reductase (FNR) module"/>
    <property type="match status" value="1"/>
</dbReference>
<dbReference type="SUPFAM" id="SSF63380">
    <property type="entry name" value="Riboflavin synthase domain-like"/>
    <property type="match status" value="1"/>
</dbReference>
<dbReference type="Pfam" id="PF00111">
    <property type="entry name" value="Fer2"/>
    <property type="match status" value="1"/>
</dbReference>
<dbReference type="SUPFAM" id="SSF54292">
    <property type="entry name" value="2Fe-2S ferredoxin-like"/>
    <property type="match status" value="1"/>
</dbReference>
<keyword evidence="3" id="KW-0001">2Fe-2S</keyword>
<reference evidence="11 12" key="1">
    <citation type="submission" date="2019-09" db="EMBL/GenBank/DDBJ databases">
        <title>Complete genome sequence of Arachidicoccus sp. B3-10 isolated from apple orchard soil.</title>
        <authorList>
            <person name="Kim H.S."/>
            <person name="Han K.-I."/>
            <person name="Suh M.K."/>
            <person name="Lee K.C."/>
            <person name="Eom M.K."/>
            <person name="Kim J.-S."/>
            <person name="Kang S.W."/>
            <person name="Sin Y."/>
            <person name="Lee J.-S."/>
        </authorList>
    </citation>
    <scope>NUCLEOTIDE SEQUENCE [LARGE SCALE GENOMIC DNA]</scope>
    <source>
        <strain evidence="11 12">B3-10</strain>
    </source>
</reference>
<evidence type="ECO:0000256" key="5">
    <source>
        <dbReference type="ARBA" id="ARBA00022827"/>
    </source>
</evidence>
<dbReference type="PROSITE" id="PS51085">
    <property type="entry name" value="2FE2S_FER_2"/>
    <property type="match status" value="1"/>
</dbReference>
<dbReference type="GO" id="GO:0046872">
    <property type="term" value="F:metal ion binding"/>
    <property type="evidence" value="ECO:0007669"/>
    <property type="project" value="UniProtKB-KW"/>
</dbReference>
<dbReference type="Proteomes" id="UP000292424">
    <property type="component" value="Chromosome"/>
</dbReference>